<feature type="region of interest" description="Disordered" evidence="1">
    <location>
        <begin position="186"/>
        <end position="254"/>
    </location>
</feature>
<evidence type="ECO:0008006" key="4">
    <source>
        <dbReference type="Google" id="ProtNLM"/>
    </source>
</evidence>
<sequence>MPNLLPYCCYKGAGAAATWTPSFLLLPALSRAEPEFFIRKGGQSPKAAIPIGLRAERGEGPAIIPPRSKKRVLFALQITRTLCLRLNWNGTKQRRRLNGERKGTRAVLLGAKAAGSGVGYGTKDHFDSPGQQAGGVLILCDNTTERVALLGGQLCDNTPEKAALSCNMLWFQRPYEVVMSFTRSKPGPRAVRKIGRNQSGTTHPTLPPIGGCPSYSRPKRNCMGSSSRPIDHGTKRVGRPNHHTTRIDANPPRYRTCDSHRIRLAQRLLNPSRAFSSTSPLQSSITLAFPRRYEMGGASFAYRMSRFGFVPNLRSHSGGRVRVGMPTTETNRLRLQAGSDSLLFSLGLDIDGESIDRSSSPTSLTNIRYNFTSRHGHKKERASLGWPSYADECLLSLLLSRSGRGRIRTYVENHQQIYSLSLLTTRPLSPSLAEAPSMGS</sequence>
<accession>A0AAV7DQR4</accession>
<dbReference type="Proteomes" id="UP000825729">
    <property type="component" value="Unassembled WGS sequence"/>
</dbReference>
<gene>
    <name evidence="2" type="ORF">H6P81_021198</name>
</gene>
<evidence type="ECO:0000256" key="1">
    <source>
        <dbReference type="SAM" id="MobiDB-lite"/>
    </source>
</evidence>
<comment type="caution">
    <text evidence="2">The sequence shown here is derived from an EMBL/GenBank/DDBJ whole genome shotgun (WGS) entry which is preliminary data.</text>
</comment>
<keyword evidence="3" id="KW-1185">Reference proteome</keyword>
<evidence type="ECO:0000313" key="2">
    <source>
        <dbReference type="EMBL" id="KAG9438900.1"/>
    </source>
</evidence>
<organism evidence="2 3">
    <name type="scientific">Aristolochia fimbriata</name>
    <name type="common">White veined hardy Dutchman's pipe vine</name>
    <dbReference type="NCBI Taxonomy" id="158543"/>
    <lineage>
        <taxon>Eukaryota</taxon>
        <taxon>Viridiplantae</taxon>
        <taxon>Streptophyta</taxon>
        <taxon>Embryophyta</taxon>
        <taxon>Tracheophyta</taxon>
        <taxon>Spermatophyta</taxon>
        <taxon>Magnoliopsida</taxon>
        <taxon>Magnoliidae</taxon>
        <taxon>Piperales</taxon>
        <taxon>Aristolochiaceae</taxon>
        <taxon>Aristolochia</taxon>
    </lineage>
</organism>
<dbReference type="AlphaFoldDB" id="A0AAV7DQR4"/>
<dbReference type="EMBL" id="JAINDJ010000009">
    <property type="protein sequence ID" value="KAG9438900.1"/>
    <property type="molecule type" value="Genomic_DNA"/>
</dbReference>
<reference evidence="2 3" key="1">
    <citation type="submission" date="2021-07" db="EMBL/GenBank/DDBJ databases">
        <title>The Aristolochia fimbriata genome: insights into angiosperm evolution, floral development and chemical biosynthesis.</title>
        <authorList>
            <person name="Jiao Y."/>
        </authorList>
    </citation>
    <scope>NUCLEOTIDE SEQUENCE [LARGE SCALE GENOMIC DNA]</scope>
    <source>
        <strain evidence="2">IBCAS-2021</strain>
        <tissue evidence="2">Leaf</tissue>
    </source>
</reference>
<protein>
    <recommendedName>
        <fullName evidence="4">Ribosomal protein L2</fullName>
    </recommendedName>
</protein>
<evidence type="ECO:0000313" key="3">
    <source>
        <dbReference type="Proteomes" id="UP000825729"/>
    </source>
</evidence>
<feature type="compositionally biased region" description="Basic residues" evidence="1">
    <location>
        <begin position="235"/>
        <end position="244"/>
    </location>
</feature>
<name>A0AAV7DQR4_ARIFI</name>
<proteinExistence type="predicted"/>